<keyword evidence="1 3" id="KW-0378">Hydrolase</keyword>
<dbReference type="GO" id="GO:0005737">
    <property type="term" value="C:cytoplasm"/>
    <property type="evidence" value="ECO:0007669"/>
    <property type="project" value="UniProtKB-SubCell"/>
</dbReference>
<dbReference type="CDD" id="cd17541">
    <property type="entry name" value="REC_CheB-like"/>
    <property type="match status" value="1"/>
</dbReference>
<dbReference type="GO" id="GO:0006935">
    <property type="term" value="P:chemotaxis"/>
    <property type="evidence" value="ECO:0007669"/>
    <property type="project" value="UniProtKB-UniRule"/>
</dbReference>
<dbReference type="Gene3D" id="3.40.50.180">
    <property type="entry name" value="Methylesterase CheB, C-terminal domain"/>
    <property type="match status" value="1"/>
</dbReference>
<reference evidence="9" key="1">
    <citation type="submission" date="2022-02" db="EMBL/GenBank/DDBJ databases">
        <title>Crop Bioprotection Bacillus Genome Sequencing.</title>
        <authorList>
            <person name="Dunlap C."/>
        </authorList>
    </citation>
    <scope>NUCLEOTIDE SEQUENCE</scope>
    <source>
        <strain evidence="9">CK3O2B-54A</strain>
    </source>
</reference>
<evidence type="ECO:0000313" key="10">
    <source>
        <dbReference type="Proteomes" id="UP001075387"/>
    </source>
</evidence>
<feature type="region of interest" description="Disordered" evidence="6">
    <location>
        <begin position="136"/>
        <end position="165"/>
    </location>
</feature>
<dbReference type="GO" id="GO:0008984">
    <property type="term" value="F:protein-glutamate methylesterase activity"/>
    <property type="evidence" value="ECO:0007669"/>
    <property type="project" value="UniProtKB-UniRule"/>
</dbReference>
<comment type="similarity">
    <text evidence="3">Belongs to the CheB family.</text>
</comment>
<proteinExistence type="inferred from homology"/>
<feature type="active site" evidence="3 4">
    <location>
        <position position="298"/>
    </location>
</feature>
<evidence type="ECO:0000256" key="4">
    <source>
        <dbReference type="PROSITE-ProRule" id="PRU00050"/>
    </source>
</evidence>
<dbReference type="PANTHER" id="PTHR42872">
    <property type="entry name" value="PROTEIN-GLUTAMATE METHYLESTERASE/PROTEIN-GLUTAMINE GLUTAMINASE"/>
    <property type="match status" value="1"/>
</dbReference>
<comment type="catalytic activity">
    <reaction evidence="3">
        <text>L-glutaminyl-[protein] + H2O = L-glutamyl-[protein] + NH4(+)</text>
        <dbReference type="Rhea" id="RHEA:16441"/>
        <dbReference type="Rhea" id="RHEA-COMP:10207"/>
        <dbReference type="Rhea" id="RHEA-COMP:10208"/>
        <dbReference type="ChEBI" id="CHEBI:15377"/>
        <dbReference type="ChEBI" id="CHEBI:28938"/>
        <dbReference type="ChEBI" id="CHEBI:29973"/>
        <dbReference type="ChEBI" id="CHEBI:30011"/>
        <dbReference type="EC" id="3.5.1.44"/>
    </reaction>
</comment>
<dbReference type="RefSeq" id="WP_268446181.1">
    <property type="nucleotide sequence ID" value="NZ_JALANC010000001.1"/>
</dbReference>
<dbReference type="Pfam" id="PF01339">
    <property type="entry name" value="CheB_methylest"/>
    <property type="match status" value="1"/>
</dbReference>
<dbReference type="GO" id="GO:0000156">
    <property type="term" value="F:phosphorelay response regulator activity"/>
    <property type="evidence" value="ECO:0007669"/>
    <property type="project" value="InterPro"/>
</dbReference>
<evidence type="ECO:0000259" key="7">
    <source>
        <dbReference type="PROSITE" id="PS50110"/>
    </source>
</evidence>
<evidence type="ECO:0000313" key="9">
    <source>
        <dbReference type="EMBL" id="MCY8509857.1"/>
    </source>
</evidence>
<comment type="function">
    <text evidence="3">Involved in chemotaxis. Part of a chemotaxis signal transduction system that modulates chemotaxis in response to various stimuli. Catalyzes the demethylation of specific methylglutamate residues introduced into the chemoreceptors (methyl-accepting chemotaxis proteins or MCP) by CheR. Also mediates the irreversible deamidation of specific glutamine residues to glutamic acid.</text>
</comment>
<keyword evidence="3 5" id="KW-0597">Phosphoprotein</keyword>
<keyword evidence="3 4" id="KW-0145">Chemotaxis</keyword>
<evidence type="ECO:0000256" key="6">
    <source>
        <dbReference type="SAM" id="MobiDB-lite"/>
    </source>
</evidence>
<dbReference type="PANTHER" id="PTHR42872:SF3">
    <property type="entry name" value="PROTEIN-GLUTAMATE METHYLESTERASE_PROTEIN-GLUTAMINE GLUTAMINASE 1"/>
    <property type="match status" value="1"/>
</dbReference>
<evidence type="ECO:0000256" key="5">
    <source>
        <dbReference type="PROSITE-ProRule" id="PRU00169"/>
    </source>
</evidence>
<keyword evidence="3" id="KW-0963">Cytoplasm</keyword>
<dbReference type="Gene3D" id="3.40.50.2300">
    <property type="match status" value="1"/>
</dbReference>
<evidence type="ECO:0000259" key="8">
    <source>
        <dbReference type="PROSITE" id="PS50122"/>
    </source>
</evidence>
<comment type="PTM">
    <text evidence="3">Phosphorylated by CheA. Phosphorylation of the N-terminal regulatory domain activates the methylesterase activity.</text>
</comment>
<dbReference type="SMART" id="SM00448">
    <property type="entry name" value="REC"/>
    <property type="match status" value="1"/>
</dbReference>
<name>A0AAP3G1I8_BACMO</name>
<dbReference type="CDD" id="cd16432">
    <property type="entry name" value="CheB_Rec"/>
    <property type="match status" value="1"/>
</dbReference>
<dbReference type="InterPro" id="IPR035909">
    <property type="entry name" value="CheB_C"/>
</dbReference>
<dbReference type="InterPro" id="IPR001789">
    <property type="entry name" value="Sig_transdc_resp-reg_receiver"/>
</dbReference>
<gene>
    <name evidence="3 9" type="primary">cheB</name>
    <name evidence="9" type="ORF">MOD07_09880</name>
</gene>
<sequence>MIRVLVVDDSAFMRKMISDFLTEEKQIEVIGTARNGEEALKKIELLKPDVITLDIEMPVMNGTDTLRKIIEIYQLPVIMVSSQTQQGKECTINCLEIGAFDFITKPSGSISLDLYKIKEQLVERVIAAGRSTQQKAAAPTVIRPEPKPKPKPIAKPVWSQPKSGPSRHIVCIGTSTGGPRALQKVIPKLPKDLNAPVVVVQHMPEGFTASLADRLNHLSDIHVKEAKDGEAAINGCVYIAPGGKNISVIKNSGSLKIVLDNHETPSRHKPSADYLFRSVGKLADYEKVAVIMTGMGSDGTAGLKDMLASGNVKTIAESEESCVVFGMPKAAVKAGLVHEIKHVEDIAASITSCVKKERV</sequence>
<dbReference type="EMBL" id="JALAQA010000005">
    <property type="protein sequence ID" value="MCY8509857.1"/>
    <property type="molecule type" value="Genomic_DNA"/>
</dbReference>
<comment type="subcellular location">
    <subcellularLocation>
        <location evidence="3">Cytoplasm</location>
    </subcellularLocation>
</comment>
<dbReference type="InterPro" id="IPR011006">
    <property type="entry name" value="CheY-like_superfamily"/>
</dbReference>
<dbReference type="PIRSF" id="PIRSF000876">
    <property type="entry name" value="RR_chemtxs_CheB"/>
    <property type="match status" value="1"/>
</dbReference>
<accession>A0AAP3G1I8</accession>
<dbReference type="Pfam" id="PF00072">
    <property type="entry name" value="Response_reg"/>
    <property type="match status" value="1"/>
</dbReference>
<feature type="active site" evidence="3 4">
    <location>
        <position position="202"/>
    </location>
</feature>
<comment type="caution">
    <text evidence="9">The sequence shown here is derived from an EMBL/GenBank/DDBJ whole genome shotgun (WGS) entry which is preliminary data.</text>
</comment>
<dbReference type="InterPro" id="IPR000673">
    <property type="entry name" value="Sig_transdc_resp-reg_Me-estase"/>
</dbReference>
<dbReference type="InterPro" id="IPR008248">
    <property type="entry name" value="CheB-like"/>
</dbReference>
<feature type="active site" evidence="3 4">
    <location>
        <position position="175"/>
    </location>
</feature>
<dbReference type="PROSITE" id="PS50110">
    <property type="entry name" value="RESPONSE_REGULATORY"/>
    <property type="match status" value="1"/>
</dbReference>
<dbReference type="EC" id="3.1.1.61" evidence="3"/>
<dbReference type="AlphaFoldDB" id="A0AAP3G1I8"/>
<evidence type="ECO:0000256" key="3">
    <source>
        <dbReference type="HAMAP-Rule" id="MF_00099"/>
    </source>
</evidence>
<comment type="catalytic activity">
    <reaction evidence="2 3">
        <text>[protein]-L-glutamate 5-O-methyl ester + H2O = L-glutamyl-[protein] + methanol + H(+)</text>
        <dbReference type="Rhea" id="RHEA:23236"/>
        <dbReference type="Rhea" id="RHEA-COMP:10208"/>
        <dbReference type="Rhea" id="RHEA-COMP:10311"/>
        <dbReference type="ChEBI" id="CHEBI:15377"/>
        <dbReference type="ChEBI" id="CHEBI:15378"/>
        <dbReference type="ChEBI" id="CHEBI:17790"/>
        <dbReference type="ChEBI" id="CHEBI:29973"/>
        <dbReference type="ChEBI" id="CHEBI:82795"/>
        <dbReference type="EC" id="3.1.1.61"/>
    </reaction>
</comment>
<protein>
    <recommendedName>
        <fullName evidence="3">Protein-glutamate methylesterase/protein-glutamine glutaminase</fullName>
        <ecNumber evidence="3">3.1.1.61</ecNumber>
        <ecNumber evidence="3">3.5.1.44</ecNumber>
    </recommendedName>
</protein>
<feature type="modified residue" description="4-aspartylphosphate" evidence="3 5">
    <location>
        <position position="54"/>
    </location>
</feature>
<dbReference type="NCBIfam" id="NF001965">
    <property type="entry name" value="PRK00742.1"/>
    <property type="match status" value="1"/>
</dbReference>
<dbReference type="HAMAP" id="MF_00099">
    <property type="entry name" value="CheB_chemtxs"/>
    <property type="match status" value="1"/>
</dbReference>
<dbReference type="PROSITE" id="PS50122">
    <property type="entry name" value="CHEB"/>
    <property type="match status" value="1"/>
</dbReference>
<dbReference type="SUPFAM" id="SSF52172">
    <property type="entry name" value="CheY-like"/>
    <property type="match status" value="1"/>
</dbReference>
<dbReference type="GO" id="GO:0050568">
    <property type="term" value="F:protein-glutamine glutaminase activity"/>
    <property type="evidence" value="ECO:0007669"/>
    <property type="project" value="UniProtKB-UniRule"/>
</dbReference>
<organism evidence="9 10">
    <name type="scientific">Bacillus mojavensis</name>
    <dbReference type="NCBI Taxonomy" id="72360"/>
    <lineage>
        <taxon>Bacteria</taxon>
        <taxon>Bacillati</taxon>
        <taxon>Bacillota</taxon>
        <taxon>Bacilli</taxon>
        <taxon>Bacillales</taxon>
        <taxon>Bacillaceae</taxon>
        <taxon>Bacillus</taxon>
    </lineage>
</organism>
<evidence type="ECO:0000256" key="1">
    <source>
        <dbReference type="ARBA" id="ARBA00022801"/>
    </source>
</evidence>
<feature type="domain" description="Response regulatory" evidence="7">
    <location>
        <begin position="3"/>
        <end position="120"/>
    </location>
</feature>
<dbReference type="SUPFAM" id="SSF52738">
    <property type="entry name" value="Methylesterase CheB, C-terminal domain"/>
    <property type="match status" value="1"/>
</dbReference>
<feature type="domain" description="CheB-type methylesterase" evidence="8">
    <location>
        <begin position="163"/>
        <end position="357"/>
    </location>
</feature>
<dbReference type="EC" id="3.5.1.44" evidence="3"/>
<evidence type="ECO:0000256" key="2">
    <source>
        <dbReference type="ARBA" id="ARBA00048267"/>
    </source>
</evidence>
<comment type="domain">
    <text evidence="3">Contains a C-terminal catalytic domain, and an N-terminal region which modulates catalytic activity.</text>
</comment>
<dbReference type="Proteomes" id="UP001075387">
    <property type="component" value="Unassembled WGS sequence"/>
</dbReference>